<proteinExistence type="predicted"/>
<protein>
    <submittedName>
        <fullName evidence="1">Uncharacterized protein</fullName>
    </submittedName>
</protein>
<dbReference type="Proteomes" id="UP001162992">
    <property type="component" value="Chromosome 10"/>
</dbReference>
<gene>
    <name evidence="1" type="ORF">O6H91_10G052800</name>
</gene>
<organism evidence="1 2">
    <name type="scientific">Diphasiastrum complanatum</name>
    <name type="common">Issler's clubmoss</name>
    <name type="synonym">Lycopodium complanatum</name>
    <dbReference type="NCBI Taxonomy" id="34168"/>
    <lineage>
        <taxon>Eukaryota</taxon>
        <taxon>Viridiplantae</taxon>
        <taxon>Streptophyta</taxon>
        <taxon>Embryophyta</taxon>
        <taxon>Tracheophyta</taxon>
        <taxon>Lycopodiopsida</taxon>
        <taxon>Lycopodiales</taxon>
        <taxon>Lycopodiaceae</taxon>
        <taxon>Lycopodioideae</taxon>
        <taxon>Diphasiastrum</taxon>
    </lineage>
</organism>
<dbReference type="EMBL" id="CM055101">
    <property type="protein sequence ID" value="KAJ7541292.1"/>
    <property type="molecule type" value="Genomic_DNA"/>
</dbReference>
<sequence length="729" mass="82152">MEPYEATRIVYSRVQSMDPENVSKIMGCFLLQDNGEEEMFRLARGSDLLLHSMVLKAKKELGLSSRGGLRLPNELSYLQIPPQLSNGGHFSPQISNQLSPQLPHQSPRYSAQSVNQLSPHFHIQTQNQRAFHAVDRFHNSTINRRDDQHYSGHDIAALHELPLHMKLASRLKEKQVYSDQLPLQDFLPSMNDAVEMHSSVGGVFPNDHFYPETLAFLNNSKITADRVIEQHPADDLLSPDLSSTLAWKPCLYFARGYCKHGNNCRFLHGPSKVDSSGSSSPSNGQWEMQGDEWLGVPGSLERLELELQELLRGRRSPVSIASLPQLYYERFGKTLQAEGYLTESQRHGKAGYSLTKLLARLRTTVSLIDSRLDDFNHDAWIFRPHGQHAVVLAEDAHKFTLYRSNSEDLNGVNPSSRQIYLTFPAESTFTEEDVSTHFRAYGPVQDVRIPYQQKRMFGFVTFVYSETVKTILSEGNPHYICGARVLVKPYREKGKHGDKKPNERGYPLSQNIPGKNFDISAQKFTSENDLFSMQLNEESLMELERRRLTEMHIADMRRRRVEAEMANLASAAQANQNHLSSDGLPADDLPISAEEIRHLRSNSTFGFLFDVLDSETNDNAQNEESFSSGKESHMLPNNPFSNPLGIGKEVAFSLPDIGHLSLGEKLDISGIATSALGASNHVHHDLKYADLYSSNFVEWQSVQSITGIIDVIHSDIGILQYKGFGAHNY</sequence>
<accession>A0ACC2CHZ9</accession>
<reference evidence="2" key="1">
    <citation type="journal article" date="2024" name="Proc. Natl. Acad. Sci. U.S.A.">
        <title>Extraordinary preservation of gene collinearity over three hundred million years revealed in homosporous lycophytes.</title>
        <authorList>
            <person name="Li C."/>
            <person name="Wickell D."/>
            <person name="Kuo L.Y."/>
            <person name="Chen X."/>
            <person name="Nie B."/>
            <person name="Liao X."/>
            <person name="Peng D."/>
            <person name="Ji J."/>
            <person name="Jenkins J."/>
            <person name="Williams M."/>
            <person name="Shu S."/>
            <person name="Plott C."/>
            <person name="Barry K."/>
            <person name="Rajasekar S."/>
            <person name="Grimwood J."/>
            <person name="Han X."/>
            <person name="Sun S."/>
            <person name="Hou Z."/>
            <person name="He W."/>
            <person name="Dai G."/>
            <person name="Sun C."/>
            <person name="Schmutz J."/>
            <person name="Leebens-Mack J.H."/>
            <person name="Li F.W."/>
            <person name="Wang L."/>
        </authorList>
    </citation>
    <scope>NUCLEOTIDE SEQUENCE [LARGE SCALE GENOMIC DNA]</scope>
    <source>
        <strain evidence="2">cv. PW_Plant_1</strain>
    </source>
</reference>
<keyword evidence="2" id="KW-1185">Reference proteome</keyword>
<name>A0ACC2CHZ9_DIPCM</name>
<evidence type="ECO:0000313" key="1">
    <source>
        <dbReference type="EMBL" id="KAJ7541292.1"/>
    </source>
</evidence>
<evidence type="ECO:0000313" key="2">
    <source>
        <dbReference type="Proteomes" id="UP001162992"/>
    </source>
</evidence>
<comment type="caution">
    <text evidence="1">The sequence shown here is derived from an EMBL/GenBank/DDBJ whole genome shotgun (WGS) entry which is preliminary data.</text>
</comment>